<reference evidence="2" key="1">
    <citation type="submission" date="2021-01" db="EMBL/GenBank/DDBJ databases">
        <authorList>
            <person name="Corre E."/>
            <person name="Pelletier E."/>
            <person name="Niang G."/>
            <person name="Scheremetjew M."/>
            <person name="Finn R."/>
            <person name="Kale V."/>
            <person name="Holt S."/>
            <person name="Cochrane G."/>
            <person name="Meng A."/>
            <person name="Brown T."/>
            <person name="Cohen L."/>
        </authorList>
    </citation>
    <scope>NUCLEOTIDE SEQUENCE</scope>
    <source>
        <strain evidence="2">CCMP1510</strain>
    </source>
</reference>
<keyword evidence="1" id="KW-1133">Transmembrane helix</keyword>
<protein>
    <submittedName>
        <fullName evidence="2">Uncharacterized protein</fullName>
    </submittedName>
</protein>
<evidence type="ECO:0000313" key="2">
    <source>
        <dbReference type="EMBL" id="CAE0361795.1"/>
    </source>
</evidence>
<gene>
    <name evidence="2" type="ORF">ALAG00032_LOCUS2528</name>
</gene>
<dbReference type="EMBL" id="HBIJ01003599">
    <property type="protein sequence ID" value="CAE0361795.1"/>
    <property type="molecule type" value="Transcribed_RNA"/>
</dbReference>
<feature type="transmembrane region" description="Helical" evidence="1">
    <location>
        <begin position="21"/>
        <end position="42"/>
    </location>
</feature>
<dbReference type="AlphaFoldDB" id="A0A7S3NJK7"/>
<feature type="transmembrane region" description="Helical" evidence="1">
    <location>
        <begin position="119"/>
        <end position="144"/>
    </location>
</feature>
<keyword evidence="1" id="KW-0472">Membrane</keyword>
<feature type="transmembrane region" description="Helical" evidence="1">
    <location>
        <begin position="62"/>
        <end position="83"/>
    </location>
</feature>
<sequence>MQQWTKFLGSPLAPYKEKGKRALSTYLLGLGVLFWYGIAGYIVTRKWRNIPWLSWSNQTVAWLFAFYMVSSQAFLLFLVWLILPRAIGIRAVQKQVLLATIICIPADTITILAEPIPLLATVFVFFIVTFYFGFLIVHFFKIAIQREEQEKRHPLKRRTLLKTESTLDIALYNLEDKVKSLLDELRTYIPAADISPSVQALIFSKNFVVFCIVLVEIQEELKQKGPTSWISIGLAFGIISASLDMSLNLHFPGIQLQGSSGVLQMQCCFDAAEVAVAIALSRDCATSLNNHLMINLLLGVATINLLERLQILTFHHAPYIDAVLLRNKANCCLHKSVVSSSLGEKNYQTEPPLTQDVRDIEIQNDPNTHACSIHYDETLLSAAVEQKEEQD</sequence>
<organism evidence="2">
    <name type="scientific">Aureoumbra lagunensis</name>
    <dbReference type="NCBI Taxonomy" id="44058"/>
    <lineage>
        <taxon>Eukaryota</taxon>
        <taxon>Sar</taxon>
        <taxon>Stramenopiles</taxon>
        <taxon>Ochrophyta</taxon>
        <taxon>Pelagophyceae</taxon>
        <taxon>Pelagomonadales</taxon>
        <taxon>Aureoumbra</taxon>
    </lineage>
</organism>
<evidence type="ECO:0000256" key="1">
    <source>
        <dbReference type="SAM" id="Phobius"/>
    </source>
</evidence>
<accession>A0A7S3NJK7</accession>
<proteinExistence type="predicted"/>
<keyword evidence="1" id="KW-0812">Transmembrane</keyword>
<name>A0A7S3NJK7_9STRA</name>
<feature type="transmembrane region" description="Helical" evidence="1">
    <location>
        <begin position="95"/>
        <end position="113"/>
    </location>
</feature>